<keyword evidence="20" id="KW-1185">Reference proteome</keyword>
<dbReference type="InterPro" id="IPR023395">
    <property type="entry name" value="MCP_dom_sf"/>
</dbReference>
<dbReference type="Pfam" id="PF00153">
    <property type="entry name" value="Mito_carr"/>
    <property type="match status" value="3"/>
</dbReference>
<dbReference type="GO" id="GO:0005313">
    <property type="term" value="F:L-glutamate transmembrane transporter activity"/>
    <property type="evidence" value="ECO:0007669"/>
    <property type="project" value="TreeGrafter"/>
</dbReference>
<dbReference type="EMBL" id="JAEAOA010001954">
    <property type="protein sequence ID" value="KAK3579271.1"/>
    <property type="molecule type" value="Genomic_DNA"/>
</dbReference>
<evidence type="ECO:0000256" key="14">
    <source>
        <dbReference type="ARBA" id="ARBA00038674"/>
    </source>
</evidence>
<dbReference type="FunFam" id="1.10.238.10:FF:000064">
    <property type="entry name" value="calcium-binding mitochondrial carrier protein Aralar1 isoform X1"/>
    <property type="match status" value="1"/>
</dbReference>
<keyword evidence="3" id="KW-0813">Transport</keyword>
<dbReference type="SUPFAM" id="SSF47473">
    <property type="entry name" value="EF-hand"/>
    <property type="match status" value="2"/>
</dbReference>
<dbReference type="InterPro" id="IPR002048">
    <property type="entry name" value="EF_hand_dom"/>
</dbReference>
<dbReference type="PANTHER" id="PTHR45678:SF9">
    <property type="entry name" value="CALCIUM-BINDING MITOCHONDRIAL CARRIER PROTEIN ARALAR1"/>
    <property type="match status" value="1"/>
</dbReference>
<name>A0AAE0VIW6_9BIVA</name>
<evidence type="ECO:0000256" key="13">
    <source>
        <dbReference type="ARBA" id="ARBA00037019"/>
    </source>
</evidence>
<comment type="catalytic activity">
    <reaction evidence="13">
        <text>3-sulfino-L-alanine(out) + L-aspartate(in) = 3-sulfino-L-alanine(in) + L-aspartate(out)</text>
        <dbReference type="Rhea" id="RHEA:70975"/>
        <dbReference type="ChEBI" id="CHEBI:29991"/>
        <dbReference type="ChEBI" id="CHEBI:61085"/>
    </reaction>
</comment>
<dbReference type="PROSITE" id="PS50920">
    <property type="entry name" value="SOLCAR"/>
    <property type="match status" value="3"/>
</dbReference>
<dbReference type="InterPro" id="IPR018247">
    <property type="entry name" value="EF_Hand_1_Ca_BS"/>
</dbReference>
<feature type="domain" description="EF-hand" evidence="18">
    <location>
        <begin position="111"/>
        <end position="146"/>
    </location>
</feature>
<keyword evidence="7" id="KW-0999">Mitochondrion inner membrane</keyword>
<evidence type="ECO:0000256" key="16">
    <source>
        <dbReference type="ARBA" id="ARBA00048652"/>
    </source>
</evidence>
<keyword evidence="9" id="KW-1133">Transmembrane helix</keyword>
<evidence type="ECO:0000256" key="1">
    <source>
        <dbReference type="ARBA" id="ARBA00004448"/>
    </source>
</evidence>
<evidence type="ECO:0000313" key="19">
    <source>
        <dbReference type="EMBL" id="KAK3579271.1"/>
    </source>
</evidence>
<evidence type="ECO:0000256" key="12">
    <source>
        <dbReference type="ARBA" id="ARBA00023136"/>
    </source>
</evidence>
<accession>A0AAE0VIW6</accession>
<evidence type="ECO:0000256" key="10">
    <source>
        <dbReference type="ARBA" id="ARBA00022990"/>
    </source>
</evidence>
<dbReference type="PANTHER" id="PTHR45678">
    <property type="entry name" value="MITOCHONDRIAL 2-OXODICARBOXYLATE CARRIER 1-RELATED"/>
    <property type="match status" value="1"/>
</dbReference>
<gene>
    <name evidence="19" type="ORF">CHS0354_033349</name>
</gene>
<comment type="similarity">
    <text evidence="2">Belongs to the mitochondrial carrier (TC 2.A.29) family.</text>
</comment>
<dbReference type="InterPro" id="IPR051028">
    <property type="entry name" value="Mito_Solute_Carrier"/>
</dbReference>
<dbReference type="AlphaFoldDB" id="A0AAE0VIW6"/>
<dbReference type="GO" id="GO:0005509">
    <property type="term" value="F:calcium ion binding"/>
    <property type="evidence" value="ECO:0007669"/>
    <property type="project" value="InterPro"/>
</dbReference>
<feature type="domain" description="EF-hand" evidence="18">
    <location>
        <begin position="182"/>
        <end position="217"/>
    </location>
</feature>
<dbReference type="PROSITE" id="PS00018">
    <property type="entry name" value="EF_HAND_1"/>
    <property type="match status" value="1"/>
</dbReference>
<keyword evidence="8" id="KW-0106">Calcium</keyword>
<evidence type="ECO:0000256" key="17">
    <source>
        <dbReference type="PROSITE-ProRule" id="PRU00282"/>
    </source>
</evidence>
<feature type="repeat" description="Solcar" evidence="17">
    <location>
        <begin position="452"/>
        <end position="536"/>
    </location>
</feature>
<dbReference type="SMART" id="SM00054">
    <property type="entry name" value="EFh"/>
    <property type="match status" value="2"/>
</dbReference>
<dbReference type="PROSITE" id="PS50222">
    <property type="entry name" value="EF_HAND_2"/>
    <property type="match status" value="2"/>
</dbReference>
<comment type="catalytic activity">
    <reaction evidence="16">
        <text>3-sulfino-L-alanine(out) + L-glutamate(in) + H(+)(in) = 3-sulfino-L-alanine(in) + L-glutamate(out) + H(+)(out)</text>
        <dbReference type="Rhea" id="RHEA:70967"/>
        <dbReference type="ChEBI" id="CHEBI:15378"/>
        <dbReference type="ChEBI" id="CHEBI:29985"/>
        <dbReference type="ChEBI" id="CHEBI:61085"/>
    </reaction>
</comment>
<sequence length="693" mass="78389">MAASKQSSGSEIVSKIWPIPWKVECEARKMEIFKRGDQEKLKEIFLKYASKDVKGEKFMTYSDLIINYLQLLKKNNYDEYTLKLFGNSVDTSRDELISFTEFQAFEALLCLPDAMYALAFQIFDRNGNGFITCDEFEDIVTHTTLHQRIPFNFNCDFIKLHFGENRERKVTYAEFTQLIHDFNEEHALQAFRTRDKKQNGYISAKDFEEIMISLKSYLLTPFVRDNLVTVALSSEHHKQISYGYFTAFISLFNNMELVKKIYQAATGRDHKKECSKEEMMYQAQEFAQITPMEIDILFQMASLRNQTGRITYADLETLSPMEGRETPFSIKMQIAEEHIRLQHGTERTFLLQVLESAYRFGLGAIAGAVGATAVYPIDLVKTRLQNQRLGTVGELRYKNSLDCFKKVLRYEGFFGLYRGLAPQLVGVAPEKAIKLTVNDFVRDKFMNKDGTIALWAECVAGGCAGASQVMFTNPLEIVKIRLQVAGEIVGKTRVSAISVIKDLGFMGLYKGSRACFLRDIPFSAIYFPAYANMKKLFADENGYNSPGSLFVAATCAGAPAAAIPTPADVIKTRLQVQARKGQTTYNGVIDCARKIWKEEGGKAFWKGAPARVFRSSPQFGVTLLTYELLQRLFRVDFGGRRPEGSEAKSVHLEEQLSRNPDHIGGYRLALATFDGIESKFGLCLPKFGNPLKS</sequence>
<reference evidence="19" key="1">
    <citation type="journal article" date="2021" name="Genome Biol. Evol.">
        <title>A High-Quality Reference Genome for a Parasitic Bivalve with Doubly Uniparental Inheritance (Bivalvia: Unionida).</title>
        <authorList>
            <person name="Smith C.H."/>
        </authorList>
    </citation>
    <scope>NUCLEOTIDE SEQUENCE</scope>
    <source>
        <strain evidence="19">CHS0354</strain>
    </source>
</reference>
<dbReference type="InterPro" id="IPR011992">
    <property type="entry name" value="EF-hand-dom_pair"/>
</dbReference>
<comment type="caution">
    <text evidence="19">The sequence shown here is derived from an EMBL/GenBank/DDBJ whole genome shotgun (WGS) entry which is preliminary data.</text>
</comment>
<dbReference type="PRINTS" id="PR00926">
    <property type="entry name" value="MITOCARRIER"/>
</dbReference>
<dbReference type="Proteomes" id="UP001195483">
    <property type="component" value="Unassembled WGS sequence"/>
</dbReference>
<keyword evidence="5" id="KW-0479">Metal-binding</keyword>
<dbReference type="Gene3D" id="1.50.40.10">
    <property type="entry name" value="Mitochondrial carrier domain"/>
    <property type="match status" value="1"/>
</dbReference>
<keyword evidence="6" id="KW-0677">Repeat</keyword>
<keyword evidence="12 17" id="KW-0472">Membrane</keyword>
<evidence type="ECO:0000256" key="5">
    <source>
        <dbReference type="ARBA" id="ARBA00022723"/>
    </source>
</evidence>
<reference evidence="19" key="2">
    <citation type="journal article" date="2021" name="Genome Biol. Evol.">
        <title>Developing a high-quality reference genome for a parasitic bivalve with doubly uniparental inheritance (Bivalvia: Unionida).</title>
        <authorList>
            <person name="Smith C.H."/>
        </authorList>
    </citation>
    <scope>NUCLEOTIDE SEQUENCE</scope>
    <source>
        <strain evidence="19">CHS0354</strain>
        <tissue evidence="19">Mantle</tissue>
    </source>
</reference>
<proteinExistence type="inferred from homology"/>
<dbReference type="Gene3D" id="1.10.238.10">
    <property type="entry name" value="EF-hand"/>
    <property type="match status" value="2"/>
</dbReference>
<dbReference type="GO" id="GO:0043490">
    <property type="term" value="P:malate-aspartate shuttle"/>
    <property type="evidence" value="ECO:0007669"/>
    <property type="project" value="TreeGrafter"/>
</dbReference>
<comment type="subunit">
    <text evidence="14">Homodimer (via N-terminus).</text>
</comment>
<dbReference type="FunFam" id="1.50.40.10:FF:000004">
    <property type="entry name" value="Calcium-binding mitochondrial carrier protein Aralar1"/>
    <property type="match status" value="1"/>
</dbReference>
<feature type="repeat" description="Solcar" evidence="17">
    <location>
        <begin position="354"/>
        <end position="444"/>
    </location>
</feature>
<dbReference type="InterPro" id="IPR002067">
    <property type="entry name" value="MCP"/>
</dbReference>
<keyword evidence="10" id="KW-0007">Acetylation</keyword>
<comment type="catalytic activity">
    <reaction evidence="15">
        <text>L-aspartate(in) + L-glutamate(out) + H(+)(out) = L-aspartate(out) + L-glutamate(in) + H(+)(in)</text>
        <dbReference type="Rhea" id="RHEA:70783"/>
        <dbReference type="ChEBI" id="CHEBI:15378"/>
        <dbReference type="ChEBI" id="CHEBI:29985"/>
        <dbReference type="ChEBI" id="CHEBI:29991"/>
    </reaction>
</comment>
<evidence type="ECO:0000256" key="8">
    <source>
        <dbReference type="ARBA" id="ARBA00022837"/>
    </source>
</evidence>
<evidence type="ECO:0000256" key="3">
    <source>
        <dbReference type="ARBA" id="ARBA00022448"/>
    </source>
</evidence>
<dbReference type="InterPro" id="IPR018108">
    <property type="entry name" value="MCP_transmembrane"/>
</dbReference>
<protein>
    <recommendedName>
        <fullName evidence="18">EF-hand domain-containing protein</fullName>
    </recommendedName>
</protein>
<dbReference type="GO" id="GO:0015183">
    <property type="term" value="F:L-aspartate transmembrane transporter activity"/>
    <property type="evidence" value="ECO:0007669"/>
    <property type="project" value="TreeGrafter"/>
</dbReference>
<dbReference type="SUPFAM" id="SSF103506">
    <property type="entry name" value="Mitochondrial carrier"/>
    <property type="match status" value="1"/>
</dbReference>
<dbReference type="GO" id="GO:0005743">
    <property type="term" value="C:mitochondrial inner membrane"/>
    <property type="evidence" value="ECO:0007669"/>
    <property type="project" value="UniProtKB-SubCell"/>
</dbReference>
<evidence type="ECO:0000256" key="4">
    <source>
        <dbReference type="ARBA" id="ARBA00022692"/>
    </source>
</evidence>
<comment type="subcellular location">
    <subcellularLocation>
        <location evidence="1">Mitochondrion inner membrane</location>
        <topology evidence="1">Multi-pass membrane protein</topology>
    </subcellularLocation>
</comment>
<evidence type="ECO:0000256" key="2">
    <source>
        <dbReference type="ARBA" id="ARBA00006375"/>
    </source>
</evidence>
<evidence type="ECO:0000256" key="11">
    <source>
        <dbReference type="ARBA" id="ARBA00023128"/>
    </source>
</evidence>
<dbReference type="Pfam" id="PF13405">
    <property type="entry name" value="EF-hand_6"/>
    <property type="match status" value="1"/>
</dbReference>
<evidence type="ECO:0000313" key="20">
    <source>
        <dbReference type="Proteomes" id="UP001195483"/>
    </source>
</evidence>
<evidence type="ECO:0000256" key="7">
    <source>
        <dbReference type="ARBA" id="ARBA00022792"/>
    </source>
</evidence>
<evidence type="ECO:0000256" key="9">
    <source>
        <dbReference type="ARBA" id="ARBA00022989"/>
    </source>
</evidence>
<evidence type="ECO:0000256" key="15">
    <source>
        <dbReference type="ARBA" id="ARBA00047487"/>
    </source>
</evidence>
<evidence type="ECO:0000256" key="6">
    <source>
        <dbReference type="ARBA" id="ARBA00022737"/>
    </source>
</evidence>
<reference evidence="19" key="3">
    <citation type="submission" date="2023-05" db="EMBL/GenBank/DDBJ databases">
        <authorList>
            <person name="Smith C.H."/>
        </authorList>
    </citation>
    <scope>NUCLEOTIDE SEQUENCE</scope>
    <source>
        <strain evidence="19">CHS0354</strain>
        <tissue evidence="19">Mantle</tissue>
    </source>
</reference>
<evidence type="ECO:0000259" key="18">
    <source>
        <dbReference type="PROSITE" id="PS50222"/>
    </source>
</evidence>
<organism evidence="19 20">
    <name type="scientific">Potamilus streckersoni</name>
    <dbReference type="NCBI Taxonomy" id="2493646"/>
    <lineage>
        <taxon>Eukaryota</taxon>
        <taxon>Metazoa</taxon>
        <taxon>Spiralia</taxon>
        <taxon>Lophotrochozoa</taxon>
        <taxon>Mollusca</taxon>
        <taxon>Bivalvia</taxon>
        <taxon>Autobranchia</taxon>
        <taxon>Heteroconchia</taxon>
        <taxon>Palaeoheterodonta</taxon>
        <taxon>Unionida</taxon>
        <taxon>Unionoidea</taxon>
        <taxon>Unionidae</taxon>
        <taxon>Ambleminae</taxon>
        <taxon>Lampsilini</taxon>
        <taxon>Potamilus</taxon>
    </lineage>
</organism>
<keyword evidence="4 17" id="KW-0812">Transmembrane</keyword>
<keyword evidence="11" id="KW-0496">Mitochondrion</keyword>
<feature type="repeat" description="Solcar" evidence="17">
    <location>
        <begin position="544"/>
        <end position="632"/>
    </location>
</feature>